<evidence type="ECO:0000313" key="2">
    <source>
        <dbReference type="EMBL" id="MBG6140409.1"/>
    </source>
</evidence>
<keyword evidence="3" id="KW-1185">Reference proteome</keyword>
<gene>
    <name evidence="2" type="ORF">IW245_006603</name>
</gene>
<dbReference type="AlphaFoldDB" id="A0A8J7GJD0"/>
<protein>
    <submittedName>
        <fullName evidence="2">Uncharacterized protein</fullName>
    </submittedName>
</protein>
<sequence>MGTAGRAGTGPSGPAGVRPARTALRAPDGWAGRAAGVFLRLYLEALTGHRPVQALRAVCAPDAHRQLVLDIEQQRGAPGTVRIASLRVSSPAPAVIEAVVMLHRSTRIWAMTLRLERPADAWLCTHLQSLRPGGPPSPDTH</sequence>
<dbReference type="Pfam" id="PF20060">
    <property type="entry name" value="DUF6459"/>
    <property type="match status" value="1"/>
</dbReference>
<dbReference type="Proteomes" id="UP000622552">
    <property type="component" value="Unassembled WGS sequence"/>
</dbReference>
<accession>A0A8J7GJD0</accession>
<organism evidence="2 3">
    <name type="scientific">Longispora fulva</name>
    <dbReference type="NCBI Taxonomy" id="619741"/>
    <lineage>
        <taxon>Bacteria</taxon>
        <taxon>Bacillati</taxon>
        <taxon>Actinomycetota</taxon>
        <taxon>Actinomycetes</taxon>
        <taxon>Micromonosporales</taxon>
        <taxon>Micromonosporaceae</taxon>
        <taxon>Longispora</taxon>
    </lineage>
</organism>
<comment type="caution">
    <text evidence="2">The sequence shown here is derived from an EMBL/GenBank/DDBJ whole genome shotgun (WGS) entry which is preliminary data.</text>
</comment>
<proteinExistence type="predicted"/>
<dbReference type="EMBL" id="JADOUF010000001">
    <property type="protein sequence ID" value="MBG6140409.1"/>
    <property type="molecule type" value="Genomic_DNA"/>
</dbReference>
<name>A0A8J7GJD0_9ACTN</name>
<evidence type="ECO:0000256" key="1">
    <source>
        <dbReference type="SAM" id="MobiDB-lite"/>
    </source>
</evidence>
<reference evidence="2" key="1">
    <citation type="submission" date="2020-11" db="EMBL/GenBank/DDBJ databases">
        <title>Sequencing the genomes of 1000 actinobacteria strains.</title>
        <authorList>
            <person name="Klenk H.-P."/>
        </authorList>
    </citation>
    <scope>NUCLEOTIDE SEQUENCE</scope>
    <source>
        <strain evidence="2">DSM 45356</strain>
    </source>
</reference>
<feature type="compositionally biased region" description="Gly residues" evidence="1">
    <location>
        <begin position="1"/>
        <end position="13"/>
    </location>
</feature>
<dbReference type="RefSeq" id="WP_197006953.1">
    <property type="nucleotide sequence ID" value="NZ_BONS01000005.1"/>
</dbReference>
<dbReference type="InterPro" id="IPR045596">
    <property type="entry name" value="DUF6459"/>
</dbReference>
<feature type="region of interest" description="Disordered" evidence="1">
    <location>
        <begin position="1"/>
        <end position="20"/>
    </location>
</feature>
<evidence type="ECO:0000313" key="3">
    <source>
        <dbReference type="Proteomes" id="UP000622552"/>
    </source>
</evidence>